<dbReference type="GO" id="GO:0006357">
    <property type="term" value="P:regulation of transcription by RNA polymerase II"/>
    <property type="evidence" value="ECO:0000318"/>
    <property type="project" value="GO_Central"/>
</dbReference>
<dbReference type="SUPFAM" id="SSF47459">
    <property type="entry name" value="HLH, helix-loop-helix DNA-binding domain"/>
    <property type="match status" value="1"/>
</dbReference>
<dbReference type="GO" id="GO:0005634">
    <property type="term" value="C:nucleus"/>
    <property type="evidence" value="ECO:0000318"/>
    <property type="project" value="GO_Central"/>
</dbReference>
<gene>
    <name evidence="10" type="primary">LOC100502402</name>
</gene>
<dbReference type="InParanoid" id="A0A804ULQ6"/>
<evidence type="ECO:0000256" key="7">
    <source>
        <dbReference type="ARBA" id="ARBA00023242"/>
    </source>
</evidence>
<dbReference type="PANTHER" id="PTHR16223:SF195">
    <property type="entry name" value="BHLH DOMAIN-CONTAINING PROTEIN"/>
    <property type="match status" value="1"/>
</dbReference>
<proteinExistence type="inferred from homology"/>
<dbReference type="GO" id="GO:0046983">
    <property type="term" value="F:protein dimerization activity"/>
    <property type="evidence" value="ECO:0007669"/>
    <property type="project" value="InterPro"/>
</dbReference>
<dbReference type="Proteomes" id="UP000007305">
    <property type="component" value="Chromosome 10"/>
</dbReference>
<evidence type="ECO:0000313" key="10">
    <source>
        <dbReference type="EnsemblPlants" id="Zm00001eb413030_P001"/>
    </source>
</evidence>
<keyword evidence="5" id="KW-0238">DNA-binding</keyword>
<sequence>MADHQMIHPPAAATTGSKTHGHAGDWWTTTVSCSPDQLPDGFGGAGWSSAAATTAAEGNRSRSGNAAASSESPGSIHSLPTAGSSITFQESAVGAAVGDQGVVAMPPHPVASGHAGSSWNQPSYYFDQQAHHLSLRSPSSNNTSTMVPDSHHDDPNHQFLSNLGLELLSSSPTSSSGGFRTSSSLLRSLTEPSAVATGFQQYQQQAVNQAPPESIRDDALQFVNSTPFWSASAVFASAAEGATSRLPASAAGPPSAQSMPANFAVKSALLEGARGDSSSITANKTSTDPTPRLKKSRTGTPSPLPATFKVRKEKLGDRITALQQLVSPFGKTDTASVLHETIEYIKFLHDQVGSLSVPYLKKNRQQEVPPHKVLWDGGGEAAGANGELTGRGLCLVPISSTFAVASETTTTPPLDFWTPFGGPAFR</sequence>
<dbReference type="PROSITE" id="PS50888">
    <property type="entry name" value="BHLH"/>
    <property type="match status" value="1"/>
</dbReference>
<dbReference type="PANTHER" id="PTHR16223">
    <property type="entry name" value="TRANSCRIPTION FACTOR BHLH83-RELATED"/>
    <property type="match status" value="1"/>
</dbReference>
<keyword evidence="4" id="KW-0805">Transcription regulation</keyword>
<dbReference type="InterPro" id="IPR036638">
    <property type="entry name" value="HLH_DNA-bd_sf"/>
</dbReference>
<comment type="similarity">
    <text evidence="2">Belongs to the bHLH protein family.</text>
</comment>
<keyword evidence="6" id="KW-0804">Transcription</keyword>
<organism evidence="10 11">
    <name type="scientific">Zea mays</name>
    <name type="common">Maize</name>
    <dbReference type="NCBI Taxonomy" id="4577"/>
    <lineage>
        <taxon>Eukaryota</taxon>
        <taxon>Viridiplantae</taxon>
        <taxon>Streptophyta</taxon>
        <taxon>Embryophyta</taxon>
        <taxon>Tracheophyta</taxon>
        <taxon>Spermatophyta</taxon>
        <taxon>Magnoliopsida</taxon>
        <taxon>Liliopsida</taxon>
        <taxon>Poales</taxon>
        <taxon>Poaceae</taxon>
        <taxon>PACMAD clade</taxon>
        <taxon>Panicoideae</taxon>
        <taxon>Andropogonodae</taxon>
        <taxon>Andropogoneae</taxon>
        <taxon>Tripsacinae</taxon>
        <taxon>Zea</taxon>
    </lineage>
</organism>
<dbReference type="RefSeq" id="NP_001334273.1">
    <property type="nucleotide sequence ID" value="NM_001347344.1"/>
</dbReference>
<dbReference type="EnsemblPlants" id="Zm00001eb413030_T001">
    <property type="protein sequence ID" value="Zm00001eb413030_P001"/>
    <property type="gene ID" value="Zm00001eb413030"/>
</dbReference>
<evidence type="ECO:0000256" key="6">
    <source>
        <dbReference type="ARBA" id="ARBA00023163"/>
    </source>
</evidence>
<keyword evidence="7" id="KW-0539">Nucleus</keyword>
<reference evidence="10" key="2">
    <citation type="submission" date="2019-07" db="EMBL/GenBank/DDBJ databases">
        <authorList>
            <person name="Seetharam A."/>
            <person name="Woodhouse M."/>
            <person name="Cannon E."/>
        </authorList>
    </citation>
    <scope>NUCLEOTIDE SEQUENCE [LARGE SCALE GENOMIC DNA]</scope>
    <source>
        <strain evidence="10">cv. B73</strain>
    </source>
</reference>
<feature type="compositionally biased region" description="Polar residues" evidence="8">
    <location>
        <begin position="136"/>
        <end position="147"/>
    </location>
</feature>
<evidence type="ECO:0000256" key="1">
    <source>
        <dbReference type="ARBA" id="ARBA00004123"/>
    </source>
</evidence>
<dbReference type="InterPro" id="IPR045843">
    <property type="entry name" value="IND-like"/>
</dbReference>
<dbReference type="InterPro" id="IPR045239">
    <property type="entry name" value="bHLH95_bHLH"/>
</dbReference>
<feature type="compositionally biased region" description="Low complexity" evidence="8">
    <location>
        <begin position="47"/>
        <end position="70"/>
    </location>
</feature>
<dbReference type="InterPro" id="IPR011598">
    <property type="entry name" value="bHLH_dom"/>
</dbReference>
<feature type="domain" description="BHLH" evidence="9">
    <location>
        <begin position="299"/>
        <end position="348"/>
    </location>
</feature>
<dbReference type="FunFam" id="4.10.280.10:FF:000032">
    <property type="entry name" value="Transcription factor bHLH123 family"/>
    <property type="match status" value="1"/>
</dbReference>
<feature type="region of interest" description="Disordered" evidence="8">
    <location>
        <begin position="274"/>
        <end position="305"/>
    </location>
</feature>
<dbReference type="Gene3D" id="4.10.280.10">
    <property type="entry name" value="Helix-loop-helix DNA-binding domain"/>
    <property type="match status" value="1"/>
</dbReference>
<evidence type="ECO:0000256" key="8">
    <source>
        <dbReference type="SAM" id="MobiDB-lite"/>
    </source>
</evidence>
<feature type="region of interest" description="Disordered" evidence="8">
    <location>
        <begin position="1"/>
        <end position="22"/>
    </location>
</feature>
<evidence type="ECO:0000256" key="3">
    <source>
        <dbReference type="ARBA" id="ARBA00011738"/>
    </source>
</evidence>
<evidence type="ECO:0000256" key="5">
    <source>
        <dbReference type="ARBA" id="ARBA00023125"/>
    </source>
</evidence>
<dbReference type="AlphaFoldDB" id="A0A804ULQ6"/>
<reference evidence="10" key="3">
    <citation type="submission" date="2021-05" db="UniProtKB">
        <authorList>
            <consortium name="EnsemblPlants"/>
        </authorList>
    </citation>
    <scope>IDENTIFICATION</scope>
    <source>
        <strain evidence="10">cv. B73</strain>
    </source>
</reference>
<evidence type="ECO:0000313" key="11">
    <source>
        <dbReference type="Proteomes" id="UP000007305"/>
    </source>
</evidence>
<feature type="region of interest" description="Disordered" evidence="8">
    <location>
        <begin position="135"/>
        <end position="159"/>
    </location>
</feature>
<dbReference type="CDD" id="cd11393">
    <property type="entry name" value="bHLH_AtbHLH_like"/>
    <property type="match status" value="1"/>
</dbReference>
<evidence type="ECO:0000256" key="4">
    <source>
        <dbReference type="ARBA" id="ARBA00023015"/>
    </source>
</evidence>
<dbReference type="OrthoDB" id="673975at2759"/>
<protein>
    <recommendedName>
        <fullName evidence="9">BHLH domain-containing protein</fullName>
    </recommendedName>
</protein>
<dbReference type="GeneID" id="100502402"/>
<evidence type="ECO:0000256" key="2">
    <source>
        <dbReference type="ARBA" id="ARBA00005510"/>
    </source>
</evidence>
<feature type="region of interest" description="Disordered" evidence="8">
    <location>
        <begin position="44"/>
        <end position="82"/>
    </location>
</feature>
<keyword evidence="11" id="KW-1185">Reference proteome</keyword>
<evidence type="ECO:0000259" key="9">
    <source>
        <dbReference type="PROSITE" id="PS50888"/>
    </source>
</evidence>
<dbReference type="KEGG" id="zma:100502402"/>
<reference evidence="11" key="1">
    <citation type="journal article" date="2009" name="Science">
        <title>The B73 maize genome: complexity, diversity, and dynamics.</title>
        <authorList>
            <person name="Schnable P.S."/>
            <person name="Ware D."/>
            <person name="Fulton R.S."/>
            <person name="Stein J.C."/>
            <person name="Wei F."/>
            <person name="Pasternak S."/>
            <person name="Liang C."/>
            <person name="Zhang J."/>
            <person name="Fulton L."/>
            <person name="Graves T.A."/>
            <person name="Minx P."/>
            <person name="Reily A.D."/>
            <person name="Courtney L."/>
            <person name="Kruchowski S.S."/>
            <person name="Tomlinson C."/>
            <person name="Strong C."/>
            <person name="Delehaunty K."/>
            <person name="Fronick C."/>
            <person name="Courtney B."/>
            <person name="Rock S.M."/>
            <person name="Belter E."/>
            <person name="Du F."/>
            <person name="Kim K."/>
            <person name="Abbott R.M."/>
            <person name="Cotton M."/>
            <person name="Levy A."/>
            <person name="Marchetto P."/>
            <person name="Ochoa K."/>
            <person name="Jackson S.M."/>
            <person name="Gillam B."/>
            <person name="Chen W."/>
            <person name="Yan L."/>
            <person name="Higginbotham J."/>
            <person name="Cardenas M."/>
            <person name="Waligorski J."/>
            <person name="Applebaum E."/>
            <person name="Phelps L."/>
            <person name="Falcone J."/>
            <person name="Kanchi K."/>
            <person name="Thane T."/>
            <person name="Scimone A."/>
            <person name="Thane N."/>
            <person name="Henke J."/>
            <person name="Wang T."/>
            <person name="Ruppert J."/>
            <person name="Shah N."/>
            <person name="Rotter K."/>
            <person name="Hodges J."/>
            <person name="Ingenthron E."/>
            <person name="Cordes M."/>
            <person name="Kohlberg S."/>
            <person name="Sgro J."/>
            <person name="Delgado B."/>
            <person name="Mead K."/>
            <person name="Chinwalla A."/>
            <person name="Leonard S."/>
            <person name="Crouse K."/>
            <person name="Collura K."/>
            <person name="Kudrna D."/>
            <person name="Currie J."/>
            <person name="He R."/>
            <person name="Angelova A."/>
            <person name="Rajasekar S."/>
            <person name="Mueller T."/>
            <person name="Lomeli R."/>
            <person name="Scara G."/>
            <person name="Ko A."/>
            <person name="Delaney K."/>
            <person name="Wissotski M."/>
            <person name="Lopez G."/>
            <person name="Campos D."/>
            <person name="Braidotti M."/>
            <person name="Ashley E."/>
            <person name="Golser W."/>
            <person name="Kim H."/>
            <person name="Lee S."/>
            <person name="Lin J."/>
            <person name="Dujmic Z."/>
            <person name="Kim W."/>
            <person name="Talag J."/>
            <person name="Zuccolo A."/>
            <person name="Fan C."/>
            <person name="Sebastian A."/>
            <person name="Kramer M."/>
            <person name="Spiegel L."/>
            <person name="Nascimento L."/>
            <person name="Zutavern T."/>
            <person name="Miller B."/>
            <person name="Ambroise C."/>
            <person name="Muller S."/>
            <person name="Spooner W."/>
            <person name="Narechania A."/>
            <person name="Ren L."/>
            <person name="Wei S."/>
            <person name="Kumari S."/>
            <person name="Faga B."/>
            <person name="Levy M.J."/>
            <person name="McMahan L."/>
            <person name="Van Buren P."/>
            <person name="Vaughn M.W."/>
            <person name="Ying K."/>
            <person name="Yeh C.-T."/>
            <person name="Emrich S.J."/>
            <person name="Jia Y."/>
            <person name="Kalyanaraman A."/>
            <person name="Hsia A.-P."/>
            <person name="Barbazuk W.B."/>
            <person name="Baucom R.S."/>
            <person name="Brutnell T.P."/>
            <person name="Carpita N.C."/>
            <person name="Chaparro C."/>
            <person name="Chia J.-M."/>
            <person name="Deragon J.-M."/>
            <person name="Estill J.C."/>
            <person name="Fu Y."/>
            <person name="Jeddeloh J.A."/>
            <person name="Han Y."/>
            <person name="Lee H."/>
            <person name="Li P."/>
            <person name="Lisch D.R."/>
            <person name="Liu S."/>
            <person name="Liu Z."/>
            <person name="Nagel D.H."/>
            <person name="McCann M.C."/>
            <person name="SanMiguel P."/>
            <person name="Myers A.M."/>
            <person name="Nettleton D."/>
            <person name="Nguyen J."/>
            <person name="Penning B.W."/>
            <person name="Ponnala L."/>
            <person name="Schneider K.L."/>
            <person name="Schwartz D.C."/>
            <person name="Sharma A."/>
            <person name="Soderlund C."/>
            <person name="Springer N.M."/>
            <person name="Sun Q."/>
            <person name="Wang H."/>
            <person name="Waterman M."/>
            <person name="Westerman R."/>
            <person name="Wolfgruber T.K."/>
            <person name="Yang L."/>
            <person name="Yu Y."/>
            <person name="Zhang L."/>
            <person name="Zhou S."/>
            <person name="Zhu Q."/>
            <person name="Bennetzen J.L."/>
            <person name="Dawe R.K."/>
            <person name="Jiang J."/>
            <person name="Jiang N."/>
            <person name="Presting G.G."/>
            <person name="Wessler S.R."/>
            <person name="Aluru S."/>
            <person name="Martienssen R.A."/>
            <person name="Clifton S.W."/>
            <person name="McCombie W.R."/>
            <person name="Wing R.A."/>
            <person name="Wilson R.K."/>
        </authorList>
    </citation>
    <scope>NUCLEOTIDE SEQUENCE [LARGE SCALE GENOMIC DNA]</scope>
    <source>
        <strain evidence="11">cv. B73</strain>
    </source>
</reference>
<accession>A0A804ULQ6</accession>
<comment type="subunit">
    <text evidence="3">Homodimer.</text>
</comment>
<comment type="subcellular location">
    <subcellularLocation>
        <location evidence="1">Nucleus</location>
    </subcellularLocation>
</comment>
<dbReference type="Gramene" id="Zm00001eb413030_T001">
    <property type="protein sequence ID" value="Zm00001eb413030_P001"/>
    <property type="gene ID" value="Zm00001eb413030"/>
</dbReference>
<dbReference type="GO" id="GO:0000981">
    <property type="term" value="F:DNA-binding transcription factor activity, RNA polymerase II-specific"/>
    <property type="evidence" value="ECO:0000318"/>
    <property type="project" value="GO_Central"/>
</dbReference>
<name>A0A804ULQ6_MAIZE</name>
<feature type="compositionally biased region" description="Polar residues" evidence="8">
    <location>
        <begin position="276"/>
        <end position="289"/>
    </location>
</feature>
<dbReference type="GO" id="GO:0000978">
    <property type="term" value="F:RNA polymerase II cis-regulatory region sequence-specific DNA binding"/>
    <property type="evidence" value="ECO:0000318"/>
    <property type="project" value="GO_Central"/>
</dbReference>